<evidence type="ECO:0000313" key="4">
    <source>
        <dbReference type="Proteomes" id="UP000193870"/>
    </source>
</evidence>
<proteinExistence type="predicted"/>
<feature type="transmembrane region" description="Helical" evidence="2">
    <location>
        <begin position="12"/>
        <end position="31"/>
    </location>
</feature>
<reference evidence="3 4" key="1">
    <citation type="submission" date="2017-03" db="EMBL/GenBank/DDBJ databases">
        <authorList>
            <person name="Afonso C.L."/>
            <person name="Miller P.J."/>
            <person name="Scott M.A."/>
            <person name="Spackman E."/>
            <person name="Goraichik I."/>
            <person name="Dimitrov K.M."/>
            <person name="Suarez D.L."/>
            <person name="Swayne D.E."/>
        </authorList>
    </citation>
    <scope>NUCLEOTIDE SEQUENCE [LARGE SCALE GENOMIC DNA]</scope>
    <source>
        <strain evidence="3 4">CECT 7066</strain>
    </source>
</reference>
<keyword evidence="4" id="KW-1185">Reference proteome</keyword>
<dbReference type="RefSeq" id="WP_085852889.1">
    <property type="nucleotide sequence ID" value="NZ_FOPF01000002.1"/>
</dbReference>
<dbReference type="Proteomes" id="UP000193870">
    <property type="component" value="Unassembled WGS sequence"/>
</dbReference>
<evidence type="ECO:0008006" key="5">
    <source>
        <dbReference type="Google" id="ProtNLM"/>
    </source>
</evidence>
<keyword evidence="2" id="KW-0472">Membrane</keyword>
<evidence type="ECO:0000313" key="3">
    <source>
        <dbReference type="EMBL" id="SLN24157.1"/>
    </source>
</evidence>
<dbReference type="AlphaFoldDB" id="A0A1Y5RW12"/>
<evidence type="ECO:0000256" key="2">
    <source>
        <dbReference type="SAM" id="Phobius"/>
    </source>
</evidence>
<dbReference type="STRING" id="315423.SAMN04488020_102434"/>
<keyword evidence="2" id="KW-0812">Transmembrane</keyword>
<sequence length="200" mass="22187">MEPGPLGIDPRIWQAIVAGAFLALGWIVNGWQNRREAARRRHERLRDSHRALYAEIGTNLDALGGPDVLEAHETTMVARMESEPDFVPFVPSERPMPVFEGLVEHVHILPRVTIDPIVAYYSQMQAVTALVQDMRGPAFASLSAERRIAIYRDYIGMKTQAFLYGDYALHLIASFAEGGKSAAEKTAARLSSRDADPSGR</sequence>
<accession>A0A1Y5RW12</accession>
<keyword evidence="1" id="KW-0175">Coiled coil</keyword>
<evidence type="ECO:0000256" key="1">
    <source>
        <dbReference type="SAM" id="Coils"/>
    </source>
</evidence>
<dbReference type="EMBL" id="FWFV01000002">
    <property type="protein sequence ID" value="SLN24157.1"/>
    <property type="molecule type" value="Genomic_DNA"/>
</dbReference>
<name>A0A1Y5RW12_9RHOB</name>
<gene>
    <name evidence="3" type="ORF">PAM7066_00847</name>
</gene>
<feature type="coiled-coil region" evidence="1">
    <location>
        <begin position="28"/>
        <end position="55"/>
    </location>
</feature>
<protein>
    <recommendedName>
        <fullName evidence="5">DUF4760 domain-containing protein</fullName>
    </recommendedName>
</protein>
<organism evidence="3 4">
    <name type="scientific">Palleronia marisminoris</name>
    <dbReference type="NCBI Taxonomy" id="315423"/>
    <lineage>
        <taxon>Bacteria</taxon>
        <taxon>Pseudomonadati</taxon>
        <taxon>Pseudomonadota</taxon>
        <taxon>Alphaproteobacteria</taxon>
        <taxon>Rhodobacterales</taxon>
        <taxon>Roseobacteraceae</taxon>
        <taxon>Palleronia</taxon>
    </lineage>
</organism>
<keyword evidence="2" id="KW-1133">Transmembrane helix</keyword>